<feature type="transmembrane region" description="Helical" evidence="8">
    <location>
        <begin position="136"/>
        <end position="155"/>
    </location>
</feature>
<evidence type="ECO:0000256" key="4">
    <source>
        <dbReference type="ARBA" id="ARBA00022475"/>
    </source>
</evidence>
<feature type="transmembrane region" description="Helical" evidence="8">
    <location>
        <begin position="379"/>
        <end position="407"/>
    </location>
</feature>
<feature type="transmembrane region" description="Helical" evidence="8">
    <location>
        <begin position="339"/>
        <end position="359"/>
    </location>
</feature>
<organism evidence="10 11">
    <name type="scientific">Syntrophus gentianae</name>
    <dbReference type="NCBI Taxonomy" id="43775"/>
    <lineage>
        <taxon>Bacteria</taxon>
        <taxon>Pseudomonadati</taxon>
        <taxon>Thermodesulfobacteriota</taxon>
        <taxon>Syntrophia</taxon>
        <taxon>Syntrophales</taxon>
        <taxon>Syntrophaceae</taxon>
        <taxon>Syntrophus</taxon>
    </lineage>
</organism>
<reference evidence="10 11" key="1">
    <citation type="submission" date="2016-10" db="EMBL/GenBank/DDBJ databases">
        <authorList>
            <person name="de Groot N.N."/>
        </authorList>
    </citation>
    <scope>NUCLEOTIDE SEQUENCE [LARGE SCALE GENOMIC DNA]</scope>
    <source>
        <strain evidence="10 11">DSM 8423</strain>
    </source>
</reference>
<comment type="subcellular location">
    <subcellularLocation>
        <location evidence="1">Cell membrane</location>
        <topology evidence="1">Multi-pass membrane protein</topology>
    </subcellularLocation>
</comment>
<protein>
    <submittedName>
        <fullName evidence="10">Na+/H+ antiporter NhaD</fullName>
    </submittedName>
</protein>
<dbReference type="PANTHER" id="PTHR43568">
    <property type="entry name" value="P PROTEIN"/>
    <property type="match status" value="1"/>
</dbReference>
<feature type="transmembrane region" description="Helical" evidence="8">
    <location>
        <begin position="98"/>
        <end position="124"/>
    </location>
</feature>
<feature type="transmembrane region" description="Helical" evidence="8">
    <location>
        <begin position="251"/>
        <end position="269"/>
    </location>
</feature>
<feature type="transmembrane region" description="Helical" evidence="8">
    <location>
        <begin position="419"/>
        <end position="444"/>
    </location>
</feature>
<feature type="transmembrane region" description="Helical" evidence="8">
    <location>
        <begin position="175"/>
        <end position="194"/>
    </location>
</feature>
<dbReference type="InterPro" id="IPR004680">
    <property type="entry name" value="Cit_transptr-like_dom"/>
</dbReference>
<keyword evidence="4" id="KW-1003">Cell membrane</keyword>
<dbReference type="PRINTS" id="PR00758">
    <property type="entry name" value="ARSENICPUMP"/>
</dbReference>
<dbReference type="GO" id="GO:0015105">
    <property type="term" value="F:arsenite transmembrane transporter activity"/>
    <property type="evidence" value="ECO:0007669"/>
    <property type="project" value="InterPro"/>
</dbReference>
<keyword evidence="3" id="KW-0813">Transport</keyword>
<evidence type="ECO:0000313" key="10">
    <source>
        <dbReference type="EMBL" id="SEM13667.1"/>
    </source>
</evidence>
<proteinExistence type="inferred from homology"/>
<keyword evidence="7 8" id="KW-0472">Membrane</keyword>
<gene>
    <name evidence="10" type="ORF">SAMN04489760_1059</name>
</gene>
<evidence type="ECO:0000256" key="3">
    <source>
        <dbReference type="ARBA" id="ARBA00022448"/>
    </source>
</evidence>
<keyword evidence="5 8" id="KW-0812">Transmembrane</keyword>
<feature type="domain" description="Citrate transporter-like" evidence="9">
    <location>
        <begin position="18"/>
        <end position="354"/>
    </location>
</feature>
<dbReference type="RefSeq" id="WP_093882549.1">
    <property type="nucleotide sequence ID" value="NZ_FOBS01000005.1"/>
</dbReference>
<comment type="similarity">
    <text evidence="2">Belongs to the CitM (TC 2.A.11) transporter family.</text>
</comment>
<evidence type="ECO:0000256" key="7">
    <source>
        <dbReference type="ARBA" id="ARBA00023136"/>
    </source>
</evidence>
<feature type="transmembrane region" description="Helical" evidence="8">
    <location>
        <begin position="12"/>
        <end position="44"/>
    </location>
</feature>
<accession>A0A1H7VXZ6</accession>
<dbReference type="GO" id="GO:0005886">
    <property type="term" value="C:plasma membrane"/>
    <property type="evidence" value="ECO:0007669"/>
    <property type="project" value="UniProtKB-SubCell"/>
</dbReference>
<feature type="transmembrane region" description="Helical" evidence="8">
    <location>
        <begin position="221"/>
        <end position="239"/>
    </location>
</feature>
<evidence type="ECO:0000313" key="11">
    <source>
        <dbReference type="Proteomes" id="UP000198744"/>
    </source>
</evidence>
<dbReference type="Proteomes" id="UP000198744">
    <property type="component" value="Unassembled WGS sequence"/>
</dbReference>
<dbReference type="PANTHER" id="PTHR43568:SF1">
    <property type="entry name" value="P PROTEIN"/>
    <property type="match status" value="1"/>
</dbReference>
<keyword evidence="6 8" id="KW-1133">Transmembrane helix</keyword>
<evidence type="ECO:0000259" key="9">
    <source>
        <dbReference type="Pfam" id="PF03600"/>
    </source>
</evidence>
<evidence type="ECO:0000256" key="1">
    <source>
        <dbReference type="ARBA" id="ARBA00004651"/>
    </source>
</evidence>
<dbReference type="AlphaFoldDB" id="A0A1H7VXZ6"/>
<dbReference type="InterPro" id="IPR000802">
    <property type="entry name" value="Arsenical_pump_ArsB"/>
</dbReference>
<feature type="transmembrane region" description="Helical" evidence="8">
    <location>
        <begin position="56"/>
        <end position="78"/>
    </location>
</feature>
<feature type="transmembrane region" description="Helical" evidence="8">
    <location>
        <begin position="281"/>
        <end position="301"/>
    </location>
</feature>
<dbReference type="EMBL" id="FOBS01000005">
    <property type="protein sequence ID" value="SEM13667.1"/>
    <property type="molecule type" value="Genomic_DNA"/>
</dbReference>
<dbReference type="OrthoDB" id="9765532at2"/>
<dbReference type="InterPro" id="IPR051475">
    <property type="entry name" value="Diverse_Ion_Transporter"/>
</dbReference>
<evidence type="ECO:0000256" key="6">
    <source>
        <dbReference type="ARBA" id="ARBA00022989"/>
    </source>
</evidence>
<name>A0A1H7VXZ6_9BACT</name>
<evidence type="ECO:0000256" key="8">
    <source>
        <dbReference type="SAM" id="Phobius"/>
    </source>
</evidence>
<feature type="transmembrane region" description="Helical" evidence="8">
    <location>
        <begin position="313"/>
        <end position="332"/>
    </location>
</feature>
<sequence length="446" mass="47266">MSDLQIYLTLGIFASVILVIAFDVIDMMIAALLGVSVMFVLGILGEKEILSAARTAGGPLALLFGGMVVARVLSKTGIFERVGFLFLRATRGSGKRYLILLVLLVAPVCAFLPNATTVILLAPVIIRVAQALEVDFVGPMVMTAIISNAAGLLTLVGDPATFLVGSSIGMTFGQYLRQVSFGGLLAVLAIVPLLPRLMGDVWRRNLPLSEEVTLPTIERPWFALFAFVVLLIMVVLFLVGEDLPTRIVPPAVSIIAATLALLVVAGARVEPVENIIRDIDWKTLVFLLAIFCLVEGITRTGLLQGLSLKLDGWFGRGFLVVALVMLAGVGALSSLLANIPVVAVSLLMIKGYLVMVEAVPEGALAAGFTDWPAATIPVFIAMMFGGTLGGNATLIGASANIVAAGICANHGRRITFARFLHFGLPITLCQLAIAALYVLVLFWIKS</sequence>
<evidence type="ECO:0000256" key="2">
    <source>
        <dbReference type="ARBA" id="ARBA00009843"/>
    </source>
</evidence>
<keyword evidence="11" id="KW-1185">Reference proteome</keyword>
<evidence type="ECO:0000256" key="5">
    <source>
        <dbReference type="ARBA" id="ARBA00022692"/>
    </source>
</evidence>
<dbReference type="STRING" id="43775.SAMN04489760_1059"/>
<dbReference type="Pfam" id="PF03600">
    <property type="entry name" value="CitMHS"/>
    <property type="match status" value="1"/>
</dbReference>